<proteinExistence type="predicted"/>
<sequence length="151" mass="17044">MLFFNCFLSGRLHSFRSFRSHFAFYLPLCSKLFRRFSVSASRDQLTDLESGRVGVRRTEARDRLDPMLAPTLELDKVVVTRGSPRRTLSTRLTPLGCHVAEVVPHLIVQSHKSLRTVLGLPEPGREETRNNARGLIGDGYKSTRSETADSL</sequence>
<evidence type="ECO:0000256" key="1">
    <source>
        <dbReference type="SAM" id="MobiDB-lite"/>
    </source>
</evidence>
<reference evidence="2 3" key="1">
    <citation type="submission" date="2019-04" db="EMBL/GenBank/DDBJ databases">
        <title>Annotation for the trematode Fasciola gigantica.</title>
        <authorList>
            <person name="Choi Y.-J."/>
        </authorList>
    </citation>
    <scope>NUCLEOTIDE SEQUENCE [LARGE SCALE GENOMIC DNA]</scope>
    <source>
        <strain evidence="2">Uganda_cow_1</strain>
    </source>
</reference>
<name>A0A504YLM0_FASGI</name>
<feature type="region of interest" description="Disordered" evidence="1">
    <location>
        <begin position="121"/>
        <end position="151"/>
    </location>
</feature>
<organism evidence="2 3">
    <name type="scientific">Fasciola gigantica</name>
    <name type="common">Giant liver fluke</name>
    <dbReference type="NCBI Taxonomy" id="46835"/>
    <lineage>
        <taxon>Eukaryota</taxon>
        <taxon>Metazoa</taxon>
        <taxon>Spiralia</taxon>
        <taxon>Lophotrochozoa</taxon>
        <taxon>Platyhelminthes</taxon>
        <taxon>Trematoda</taxon>
        <taxon>Digenea</taxon>
        <taxon>Plagiorchiida</taxon>
        <taxon>Echinostomata</taxon>
        <taxon>Echinostomatoidea</taxon>
        <taxon>Fasciolidae</taxon>
        <taxon>Fasciola</taxon>
    </lineage>
</organism>
<comment type="caution">
    <text evidence="2">The sequence shown here is derived from an EMBL/GenBank/DDBJ whole genome shotgun (WGS) entry which is preliminary data.</text>
</comment>
<evidence type="ECO:0000313" key="3">
    <source>
        <dbReference type="Proteomes" id="UP000316759"/>
    </source>
</evidence>
<keyword evidence="3" id="KW-1185">Reference proteome</keyword>
<gene>
    <name evidence="2" type="ORF">FGIG_03947</name>
</gene>
<dbReference type="AlphaFoldDB" id="A0A504YLM0"/>
<accession>A0A504YLM0</accession>
<dbReference type="EMBL" id="SUNJ01011440">
    <property type="protein sequence ID" value="TPP58877.1"/>
    <property type="molecule type" value="Genomic_DNA"/>
</dbReference>
<evidence type="ECO:0000313" key="2">
    <source>
        <dbReference type="EMBL" id="TPP58877.1"/>
    </source>
</evidence>
<protein>
    <submittedName>
        <fullName evidence="2">Uncharacterized protein</fullName>
    </submittedName>
</protein>
<feature type="compositionally biased region" description="Basic and acidic residues" evidence="1">
    <location>
        <begin position="141"/>
        <end position="151"/>
    </location>
</feature>
<dbReference type="Proteomes" id="UP000316759">
    <property type="component" value="Unassembled WGS sequence"/>
</dbReference>